<sequence>MMSHRPAGYFGCFCFDLNPEISTE</sequence>
<dbReference type="AlphaFoldDB" id="A0A0E9U3I4"/>
<protein>
    <submittedName>
        <fullName evidence="1">Uncharacterized protein</fullName>
    </submittedName>
</protein>
<reference evidence="1" key="1">
    <citation type="submission" date="2014-11" db="EMBL/GenBank/DDBJ databases">
        <authorList>
            <person name="Amaro Gonzalez C."/>
        </authorList>
    </citation>
    <scope>NUCLEOTIDE SEQUENCE</scope>
</reference>
<accession>A0A0E9U3I4</accession>
<organism evidence="1">
    <name type="scientific">Anguilla anguilla</name>
    <name type="common">European freshwater eel</name>
    <name type="synonym">Muraena anguilla</name>
    <dbReference type="NCBI Taxonomy" id="7936"/>
    <lineage>
        <taxon>Eukaryota</taxon>
        <taxon>Metazoa</taxon>
        <taxon>Chordata</taxon>
        <taxon>Craniata</taxon>
        <taxon>Vertebrata</taxon>
        <taxon>Euteleostomi</taxon>
        <taxon>Actinopterygii</taxon>
        <taxon>Neopterygii</taxon>
        <taxon>Teleostei</taxon>
        <taxon>Anguilliformes</taxon>
        <taxon>Anguillidae</taxon>
        <taxon>Anguilla</taxon>
    </lineage>
</organism>
<name>A0A0E9U3I4_ANGAN</name>
<proteinExistence type="predicted"/>
<evidence type="ECO:0000313" key="1">
    <source>
        <dbReference type="EMBL" id="JAH60484.1"/>
    </source>
</evidence>
<dbReference type="EMBL" id="GBXM01048093">
    <property type="protein sequence ID" value="JAH60484.1"/>
    <property type="molecule type" value="Transcribed_RNA"/>
</dbReference>
<reference evidence="1" key="2">
    <citation type="journal article" date="2015" name="Fish Shellfish Immunol.">
        <title>Early steps in the European eel (Anguilla anguilla)-Vibrio vulnificus interaction in the gills: Role of the RtxA13 toxin.</title>
        <authorList>
            <person name="Callol A."/>
            <person name="Pajuelo D."/>
            <person name="Ebbesson L."/>
            <person name="Teles M."/>
            <person name="MacKenzie S."/>
            <person name="Amaro C."/>
        </authorList>
    </citation>
    <scope>NUCLEOTIDE SEQUENCE</scope>
</reference>